<feature type="region of interest" description="Disordered" evidence="6">
    <location>
        <begin position="236"/>
        <end position="296"/>
    </location>
</feature>
<feature type="region of interest" description="Disordered" evidence="6">
    <location>
        <begin position="74"/>
        <end position="112"/>
    </location>
</feature>
<evidence type="ECO:0000256" key="1">
    <source>
        <dbReference type="ARBA" id="ARBA00004123"/>
    </source>
</evidence>
<dbReference type="GO" id="GO:0005681">
    <property type="term" value="C:spliceosomal complex"/>
    <property type="evidence" value="ECO:0007669"/>
    <property type="project" value="InterPro"/>
</dbReference>
<organism evidence="7 8">
    <name type="scientific">Cryoendolithus antarcticus</name>
    <dbReference type="NCBI Taxonomy" id="1507870"/>
    <lineage>
        <taxon>Eukaryota</taxon>
        <taxon>Fungi</taxon>
        <taxon>Dikarya</taxon>
        <taxon>Ascomycota</taxon>
        <taxon>Pezizomycotina</taxon>
        <taxon>Dothideomycetes</taxon>
        <taxon>Dothideomycetidae</taxon>
        <taxon>Cladosporiales</taxon>
        <taxon>Cladosporiaceae</taxon>
        <taxon>Cryoendolithus</taxon>
    </lineage>
</organism>
<name>A0A1V8SGW1_9PEZI</name>
<comment type="caution">
    <text evidence="7">The sequence shown here is derived from an EMBL/GenBank/DDBJ whole genome shotgun (WGS) entry which is preliminary data.</text>
</comment>
<evidence type="ECO:0000256" key="2">
    <source>
        <dbReference type="ARBA" id="ARBA00022723"/>
    </source>
</evidence>
<accession>A0A1V8SGW1</accession>
<evidence type="ECO:0000256" key="3">
    <source>
        <dbReference type="ARBA" id="ARBA00022771"/>
    </source>
</evidence>
<evidence type="ECO:0000313" key="8">
    <source>
        <dbReference type="Proteomes" id="UP000192596"/>
    </source>
</evidence>
<keyword evidence="4" id="KW-0862">Zinc</keyword>
<sequence length="296" mass="32215">MVNNDLRAAGRITMAATEDARALLRAARKERRITHPHASYTSSGNLLCNLCEVPVKSEAAWGGHLHSTGHTLRLSRAQDAARRTTEIGTGSTRKRKAESPAIEEQAEDGSKRVRFEEDVMTEAAPQESAVSRSDAKAPILLSVAEETNPTDEAELALLNAELSALDQASLYANATIFAPALSADDLAAQAREDISAQRGKRDVEIADEREEAEGRLQEEFAEMEELEGRVRKLRERREGLRSGSMGGGEGVVRGARMEKTAEEPGGEVVRVSETALDEDDDDDDEEDDDGWAFGAR</sequence>
<dbReference type="OrthoDB" id="3946322at2759"/>
<dbReference type="Proteomes" id="UP000192596">
    <property type="component" value="Unassembled WGS sequence"/>
</dbReference>
<dbReference type="InterPro" id="IPR040050">
    <property type="entry name" value="ZNF830-like"/>
</dbReference>
<evidence type="ECO:0008006" key="9">
    <source>
        <dbReference type="Google" id="ProtNLM"/>
    </source>
</evidence>
<gene>
    <name evidence="7" type="ORF">B0A48_15656</name>
</gene>
<dbReference type="EMBL" id="NAJO01000046">
    <property type="protein sequence ID" value="OQN98388.1"/>
    <property type="molecule type" value="Genomic_DNA"/>
</dbReference>
<dbReference type="GO" id="GO:0033260">
    <property type="term" value="P:nuclear DNA replication"/>
    <property type="evidence" value="ECO:0007669"/>
    <property type="project" value="TreeGrafter"/>
</dbReference>
<protein>
    <recommendedName>
        <fullName evidence="9">Coiled-coil domain-containing protein 16</fullName>
    </recommendedName>
</protein>
<evidence type="ECO:0000256" key="5">
    <source>
        <dbReference type="ARBA" id="ARBA00023242"/>
    </source>
</evidence>
<comment type="subcellular location">
    <subcellularLocation>
        <location evidence="1">Nucleus</location>
    </subcellularLocation>
</comment>
<dbReference type="GO" id="GO:0003676">
    <property type="term" value="F:nucleic acid binding"/>
    <property type="evidence" value="ECO:0007669"/>
    <property type="project" value="InterPro"/>
</dbReference>
<feature type="compositionally biased region" description="Acidic residues" evidence="6">
    <location>
        <begin position="275"/>
        <end position="290"/>
    </location>
</feature>
<dbReference type="GO" id="GO:0044773">
    <property type="term" value="P:mitotic DNA damage checkpoint signaling"/>
    <property type="evidence" value="ECO:0007669"/>
    <property type="project" value="TreeGrafter"/>
</dbReference>
<evidence type="ECO:0000256" key="4">
    <source>
        <dbReference type="ARBA" id="ARBA00022833"/>
    </source>
</evidence>
<dbReference type="AlphaFoldDB" id="A0A1V8SGW1"/>
<reference evidence="8" key="1">
    <citation type="submission" date="2017-03" db="EMBL/GenBank/DDBJ databases">
        <title>Genomes of endolithic fungi from Antarctica.</title>
        <authorList>
            <person name="Coleine C."/>
            <person name="Masonjones S."/>
            <person name="Stajich J.E."/>
        </authorList>
    </citation>
    <scope>NUCLEOTIDE SEQUENCE [LARGE SCALE GENOMIC DNA]</scope>
    <source>
        <strain evidence="8">CCFEE 5527</strain>
    </source>
</reference>
<dbReference type="InParanoid" id="A0A1V8SGW1"/>
<dbReference type="PANTHER" id="PTHR13278:SF0">
    <property type="entry name" value="ZINC FINGER PROTEIN 830"/>
    <property type="match status" value="1"/>
</dbReference>
<dbReference type="GO" id="GO:0008270">
    <property type="term" value="F:zinc ion binding"/>
    <property type="evidence" value="ECO:0007669"/>
    <property type="project" value="UniProtKB-KW"/>
</dbReference>
<keyword evidence="3" id="KW-0863">Zinc-finger</keyword>
<keyword evidence="8" id="KW-1185">Reference proteome</keyword>
<evidence type="ECO:0000313" key="7">
    <source>
        <dbReference type="EMBL" id="OQN98388.1"/>
    </source>
</evidence>
<dbReference type="PANTHER" id="PTHR13278">
    <property type="entry name" value="ZINC FINGER PROTEIN 830"/>
    <property type="match status" value="1"/>
</dbReference>
<keyword evidence="5" id="KW-0539">Nucleus</keyword>
<evidence type="ECO:0000256" key="6">
    <source>
        <dbReference type="SAM" id="MobiDB-lite"/>
    </source>
</evidence>
<keyword evidence="2" id="KW-0479">Metal-binding</keyword>
<proteinExistence type="predicted"/>
<dbReference type="GO" id="GO:0033314">
    <property type="term" value="P:mitotic DNA replication checkpoint signaling"/>
    <property type="evidence" value="ECO:0007669"/>
    <property type="project" value="TreeGrafter"/>
</dbReference>